<name>G0MRZ4_CAEBE</name>
<protein>
    <submittedName>
        <fullName evidence="1">Uncharacterized protein</fullName>
    </submittedName>
</protein>
<dbReference type="AlphaFoldDB" id="G0MRZ4"/>
<dbReference type="EMBL" id="GL379809">
    <property type="protein sequence ID" value="EGT42542.1"/>
    <property type="molecule type" value="Genomic_DNA"/>
</dbReference>
<dbReference type="Proteomes" id="UP000008068">
    <property type="component" value="Unassembled WGS sequence"/>
</dbReference>
<accession>G0MRZ4</accession>
<organism evidence="2">
    <name type="scientific">Caenorhabditis brenneri</name>
    <name type="common">Nematode worm</name>
    <dbReference type="NCBI Taxonomy" id="135651"/>
    <lineage>
        <taxon>Eukaryota</taxon>
        <taxon>Metazoa</taxon>
        <taxon>Ecdysozoa</taxon>
        <taxon>Nematoda</taxon>
        <taxon>Chromadorea</taxon>
        <taxon>Rhabditida</taxon>
        <taxon>Rhabditina</taxon>
        <taxon>Rhabditomorpha</taxon>
        <taxon>Rhabditoidea</taxon>
        <taxon>Rhabditidae</taxon>
        <taxon>Peloderinae</taxon>
        <taxon>Caenorhabditis</taxon>
    </lineage>
</organism>
<dbReference type="HOGENOM" id="CLU_3016147_0_0_1"/>
<dbReference type="InParanoid" id="G0MRZ4"/>
<evidence type="ECO:0000313" key="2">
    <source>
        <dbReference type="Proteomes" id="UP000008068"/>
    </source>
</evidence>
<proteinExistence type="predicted"/>
<gene>
    <name evidence="1" type="ORF">CAEBREN_05475</name>
</gene>
<reference evidence="2" key="1">
    <citation type="submission" date="2011-07" db="EMBL/GenBank/DDBJ databases">
        <authorList>
            <consortium name="Caenorhabditis brenneri Sequencing and Analysis Consortium"/>
            <person name="Wilson R.K."/>
        </authorList>
    </citation>
    <scope>NUCLEOTIDE SEQUENCE [LARGE SCALE GENOMIC DNA]</scope>
    <source>
        <strain evidence="2">PB2801</strain>
    </source>
</reference>
<sequence>MGYTEEVGEYGLGADVDIILITVRSLIRLNEELHNIFTNFVICDYKLLTVKTNGEI</sequence>
<keyword evidence="2" id="KW-1185">Reference proteome</keyword>
<evidence type="ECO:0000313" key="1">
    <source>
        <dbReference type="EMBL" id="EGT42542.1"/>
    </source>
</evidence>